<dbReference type="AlphaFoldDB" id="A0AAD4RC01"/>
<dbReference type="EMBL" id="JAKKPZ010000002">
    <property type="protein sequence ID" value="KAI1725734.1"/>
    <property type="molecule type" value="Genomic_DNA"/>
</dbReference>
<evidence type="ECO:0000313" key="3">
    <source>
        <dbReference type="Proteomes" id="UP001201812"/>
    </source>
</evidence>
<name>A0AAD4RC01_9BILA</name>
<dbReference type="Proteomes" id="UP001201812">
    <property type="component" value="Unassembled WGS sequence"/>
</dbReference>
<comment type="caution">
    <text evidence="2">The sequence shown here is derived from an EMBL/GenBank/DDBJ whole genome shotgun (WGS) entry which is preliminary data.</text>
</comment>
<keyword evidence="3" id="KW-1185">Reference proteome</keyword>
<keyword evidence="1" id="KW-0732">Signal</keyword>
<sequence>MDMAYFTKVALLLMLCAHISMSQKAPAGERCWDPFLKRFYLGTDTCSNSMSDYSCDILFDPDKVNNQQRIANGEPPVASPACDAPEYAEVALKCAKNCYICCERPEFTCKNPKTWMSSVPTKISAFYALMKLSKTEWPSCVQRLARNATN</sequence>
<feature type="signal peptide" evidence="1">
    <location>
        <begin position="1"/>
        <end position="22"/>
    </location>
</feature>
<protein>
    <submittedName>
        <fullName evidence="2">Uncharacterized protein</fullName>
    </submittedName>
</protein>
<gene>
    <name evidence="2" type="ORF">DdX_02410</name>
</gene>
<reference evidence="2" key="1">
    <citation type="submission" date="2022-01" db="EMBL/GenBank/DDBJ databases">
        <title>Genome Sequence Resource for Two Populations of Ditylenchus destructor, the Migratory Endoparasitic Phytonematode.</title>
        <authorList>
            <person name="Zhang H."/>
            <person name="Lin R."/>
            <person name="Xie B."/>
        </authorList>
    </citation>
    <scope>NUCLEOTIDE SEQUENCE</scope>
    <source>
        <strain evidence="2">BazhouSP</strain>
    </source>
</reference>
<organism evidence="2 3">
    <name type="scientific">Ditylenchus destructor</name>
    <dbReference type="NCBI Taxonomy" id="166010"/>
    <lineage>
        <taxon>Eukaryota</taxon>
        <taxon>Metazoa</taxon>
        <taxon>Ecdysozoa</taxon>
        <taxon>Nematoda</taxon>
        <taxon>Chromadorea</taxon>
        <taxon>Rhabditida</taxon>
        <taxon>Tylenchina</taxon>
        <taxon>Tylenchomorpha</taxon>
        <taxon>Sphaerularioidea</taxon>
        <taxon>Anguinidae</taxon>
        <taxon>Anguininae</taxon>
        <taxon>Ditylenchus</taxon>
    </lineage>
</organism>
<evidence type="ECO:0000313" key="2">
    <source>
        <dbReference type="EMBL" id="KAI1725734.1"/>
    </source>
</evidence>
<accession>A0AAD4RC01</accession>
<feature type="chain" id="PRO_5041948357" evidence="1">
    <location>
        <begin position="23"/>
        <end position="150"/>
    </location>
</feature>
<evidence type="ECO:0000256" key="1">
    <source>
        <dbReference type="SAM" id="SignalP"/>
    </source>
</evidence>
<proteinExistence type="predicted"/>